<evidence type="ECO:0000259" key="1">
    <source>
        <dbReference type="Pfam" id="PF14530"/>
    </source>
</evidence>
<evidence type="ECO:0000313" key="3">
    <source>
        <dbReference type="Proteomes" id="UP000676079"/>
    </source>
</evidence>
<accession>A0ABX8BPP0</accession>
<dbReference type="RefSeq" id="WP_220559393.1">
    <property type="nucleotide sequence ID" value="NZ_CP074133.1"/>
</dbReference>
<dbReference type="EMBL" id="CP074133">
    <property type="protein sequence ID" value="QUX24012.1"/>
    <property type="molecule type" value="Genomic_DNA"/>
</dbReference>
<dbReference type="SUPFAM" id="SSF47240">
    <property type="entry name" value="Ferritin-like"/>
    <property type="match status" value="1"/>
</dbReference>
<evidence type="ECO:0000313" key="2">
    <source>
        <dbReference type="EMBL" id="QUX24012.1"/>
    </source>
</evidence>
<proteinExistence type="predicted"/>
<dbReference type="Gene3D" id="1.20.1260.10">
    <property type="match status" value="1"/>
</dbReference>
<reference evidence="2 3" key="1">
    <citation type="submission" date="2021-05" db="EMBL/GenBank/DDBJ databases">
        <title>Direct Submission.</title>
        <authorList>
            <person name="Li K."/>
            <person name="Gao J."/>
        </authorList>
    </citation>
    <scope>NUCLEOTIDE SEQUENCE [LARGE SCALE GENOMIC DNA]</scope>
    <source>
        <strain evidence="2 3">Mg02</strain>
    </source>
</reference>
<dbReference type="InterPro" id="IPR012347">
    <property type="entry name" value="Ferritin-like"/>
</dbReference>
<sequence>MSDADLSVEAADDGPAALAEALAAEHAAVYGYEFAGGAGGDLDYRTRAGEAALVHKALRDELHALSVAAGVDPAPALATYPLPASRDDAALDSFLLGLEEATARAYAWLSAARDTDLRTAGARGLQEAAVRVVEGGGEPGALPGFDEA</sequence>
<gene>
    <name evidence="2" type="ORF">KGD84_06730</name>
</gene>
<organism evidence="2 3">
    <name type="scientific">Nocardiopsis changdeensis</name>
    <dbReference type="NCBI Taxonomy" id="2831969"/>
    <lineage>
        <taxon>Bacteria</taxon>
        <taxon>Bacillati</taxon>
        <taxon>Actinomycetota</taxon>
        <taxon>Actinomycetes</taxon>
        <taxon>Streptosporangiales</taxon>
        <taxon>Nocardiopsidaceae</taxon>
        <taxon>Nocardiopsis</taxon>
    </lineage>
</organism>
<name>A0ABX8BPP0_9ACTN</name>
<keyword evidence="3" id="KW-1185">Reference proteome</keyword>
<dbReference type="InterPro" id="IPR009078">
    <property type="entry name" value="Ferritin-like_SF"/>
</dbReference>
<feature type="domain" description="DUF4439" evidence="1">
    <location>
        <begin position="17"/>
        <end position="147"/>
    </location>
</feature>
<dbReference type="Proteomes" id="UP000676079">
    <property type="component" value="Chromosome"/>
</dbReference>
<protein>
    <submittedName>
        <fullName evidence="2">DUF4439 domain-containing protein</fullName>
    </submittedName>
</protein>
<dbReference type="Pfam" id="PF14530">
    <property type="entry name" value="DUF4439"/>
    <property type="match status" value="1"/>
</dbReference>
<dbReference type="InterPro" id="IPR029447">
    <property type="entry name" value="DUF4439"/>
</dbReference>